<dbReference type="Pfam" id="PF14416">
    <property type="entry name" value="PMR5N"/>
    <property type="match status" value="1"/>
</dbReference>
<dbReference type="GO" id="GO:0045492">
    <property type="term" value="P:xylan biosynthetic process"/>
    <property type="evidence" value="ECO:0007669"/>
    <property type="project" value="EnsemblPlants"/>
</dbReference>
<feature type="signal peptide" evidence="7">
    <location>
        <begin position="1"/>
        <end position="27"/>
    </location>
</feature>
<keyword evidence="11" id="KW-1185">Reference proteome</keyword>
<dbReference type="PANTHER" id="PTHR32285">
    <property type="entry name" value="PROTEIN TRICHOME BIREFRINGENCE-LIKE 9-RELATED"/>
    <property type="match status" value="1"/>
</dbReference>
<proteinExistence type="inferred from homology"/>
<evidence type="ECO:0000256" key="3">
    <source>
        <dbReference type="ARBA" id="ARBA00022692"/>
    </source>
</evidence>
<feature type="domain" description="Trichome birefringence-like N-terminal" evidence="9">
    <location>
        <begin position="65"/>
        <end position="118"/>
    </location>
</feature>
<comment type="similarity">
    <text evidence="2">Belongs to the PC-esterase family. TBL subfamily.</text>
</comment>
<dbReference type="EnsemblPlants" id="Kaladp0018s0022.1.v1.1">
    <property type="protein sequence ID" value="Kaladp0018s0022.1.v1.1"/>
    <property type="gene ID" value="Kaladp0018s0022.v1.1"/>
</dbReference>
<accession>A0A7N0T0X4</accession>
<sequence>MIIRSSSLPSLSAFALASLMLIGAVRLVLENSSHSHSKNILQRRSGNAAARLAVNITAGDGIRGGCDVFQGRWVWDNESHPLYDEDTCAYLVKQVTCQRNGRPDSEYRKWRWQPDSCNLPRFDALKLLEALRNKRLMFVGDSIQRGQFESMVCLVQSVIPEGSKSLRRVPPMKIFEAKEYNMSIEYYWAPFIVESISDHATNHTVMKRMVRLDAIDKHGNHWKGADVLVFESYVWWMHKPFINASYGSPQSAKEYDVPTAYELAMRTWARWIDSAIDPLNQQVFFMSMSPTHLWSWEWRPGTDENCFNESEPIRKPTYWGSGSSLEMMKIAKDVLEGLSVKVTFLNITQLSEFRKDGHTSVYGERRGKLLTREQKADPNAYADCIHWCLPGVPDTWNEILYAHLLQNYLETRADNLPEA</sequence>
<dbReference type="GO" id="GO:0016020">
    <property type="term" value="C:membrane"/>
    <property type="evidence" value="ECO:0007669"/>
    <property type="project" value="UniProtKB-SubCell"/>
</dbReference>
<comment type="subcellular location">
    <subcellularLocation>
        <location evidence="1">Membrane</location>
        <topology evidence="1">Single-pass membrane protein</topology>
    </subcellularLocation>
</comment>
<evidence type="ECO:0000256" key="4">
    <source>
        <dbReference type="ARBA" id="ARBA00022968"/>
    </source>
</evidence>
<dbReference type="Gramene" id="Kaladp0018s0022.1.v1.1">
    <property type="protein sequence ID" value="Kaladp0018s0022.1.v1.1"/>
    <property type="gene ID" value="Kaladp0018s0022.v1.1"/>
</dbReference>
<evidence type="ECO:0000313" key="10">
    <source>
        <dbReference type="EnsemblPlants" id="Kaladp0018s0022.1.v1.1"/>
    </source>
</evidence>
<evidence type="ECO:0000259" key="8">
    <source>
        <dbReference type="Pfam" id="PF13839"/>
    </source>
</evidence>
<dbReference type="InterPro" id="IPR026057">
    <property type="entry name" value="TBL_C"/>
</dbReference>
<keyword evidence="5" id="KW-1133">Transmembrane helix</keyword>
<dbReference type="Pfam" id="PF13839">
    <property type="entry name" value="PC-Esterase"/>
    <property type="match status" value="1"/>
</dbReference>
<dbReference type="GO" id="GO:1990538">
    <property type="term" value="F:xylan O-acetyltransferase activity"/>
    <property type="evidence" value="ECO:0007669"/>
    <property type="project" value="EnsemblPlants"/>
</dbReference>
<reference evidence="10" key="1">
    <citation type="submission" date="2021-01" db="UniProtKB">
        <authorList>
            <consortium name="EnsemblPlants"/>
        </authorList>
    </citation>
    <scope>IDENTIFICATION</scope>
</reference>
<organism evidence="10 11">
    <name type="scientific">Kalanchoe fedtschenkoi</name>
    <name type="common">Lavender scallops</name>
    <name type="synonym">South American air plant</name>
    <dbReference type="NCBI Taxonomy" id="63787"/>
    <lineage>
        <taxon>Eukaryota</taxon>
        <taxon>Viridiplantae</taxon>
        <taxon>Streptophyta</taxon>
        <taxon>Embryophyta</taxon>
        <taxon>Tracheophyta</taxon>
        <taxon>Spermatophyta</taxon>
        <taxon>Magnoliopsida</taxon>
        <taxon>eudicotyledons</taxon>
        <taxon>Gunneridae</taxon>
        <taxon>Pentapetalae</taxon>
        <taxon>Saxifragales</taxon>
        <taxon>Crassulaceae</taxon>
        <taxon>Kalanchoe</taxon>
    </lineage>
</organism>
<evidence type="ECO:0008006" key="12">
    <source>
        <dbReference type="Google" id="ProtNLM"/>
    </source>
</evidence>
<keyword evidence="3" id="KW-0812">Transmembrane</keyword>
<feature type="chain" id="PRO_5029736773" description="Trichome birefringence-like N-terminal domain-containing protein" evidence="7">
    <location>
        <begin position="28"/>
        <end position="419"/>
    </location>
</feature>
<dbReference type="InterPro" id="IPR025846">
    <property type="entry name" value="TBL_N"/>
</dbReference>
<name>A0A7N0T0X4_KALFE</name>
<dbReference type="GO" id="GO:0005794">
    <property type="term" value="C:Golgi apparatus"/>
    <property type="evidence" value="ECO:0007669"/>
    <property type="project" value="EnsemblPlants"/>
</dbReference>
<evidence type="ECO:0000256" key="1">
    <source>
        <dbReference type="ARBA" id="ARBA00004167"/>
    </source>
</evidence>
<dbReference type="InterPro" id="IPR029962">
    <property type="entry name" value="TBL"/>
</dbReference>
<dbReference type="Proteomes" id="UP000594263">
    <property type="component" value="Unplaced"/>
</dbReference>
<evidence type="ECO:0000259" key="9">
    <source>
        <dbReference type="Pfam" id="PF14416"/>
    </source>
</evidence>
<dbReference type="PANTHER" id="PTHR32285:SF217">
    <property type="entry name" value="PROTEIN TRICHOME BIREFRINGENCE-LIKE 31"/>
    <property type="match status" value="1"/>
</dbReference>
<evidence type="ECO:0000256" key="6">
    <source>
        <dbReference type="ARBA" id="ARBA00023136"/>
    </source>
</evidence>
<keyword evidence="4" id="KW-0735">Signal-anchor</keyword>
<keyword evidence="6" id="KW-0472">Membrane</keyword>
<protein>
    <recommendedName>
        <fullName evidence="12">Trichome birefringence-like N-terminal domain-containing protein</fullName>
    </recommendedName>
</protein>
<dbReference type="AlphaFoldDB" id="A0A7N0T0X4"/>
<feature type="domain" description="Trichome birefringence-like C-terminal" evidence="8">
    <location>
        <begin position="119"/>
        <end position="402"/>
    </location>
</feature>
<evidence type="ECO:0000313" key="11">
    <source>
        <dbReference type="Proteomes" id="UP000594263"/>
    </source>
</evidence>
<evidence type="ECO:0000256" key="7">
    <source>
        <dbReference type="SAM" id="SignalP"/>
    </source>
</evidence>
<keyword evidence="7" id="KW-0732">Signal</keyword>
<dbReference type="OMA" id="LWSWEWR"/>
<evidence type="ECO:0000256" key="2">
    <source>
        <dbReference type="ARBA" id="ARBA00007727"/>
    </source>
</evidence>
<evidence type="ECO:0000256" key="5">
    <source>
        <dbReference type="ARBA" id="ARBA00022989"/>
    </source>
</evidence>